<keyword evidence="11" id="KW-0443">Lipid metabolism</keyword>
<comment type="similarity">
    <text evidence="2">Belongs to the bacterial diacylglycerol kinase family.</text>
</comment>
<dbReference type="PANTHER" id="PTHR34299:SF1">
    <property type="entry name" value="DIACYLGLYCEROL KINASE"/>
    <property type="match status" value="1"/>
</dbReference>
<dbReference type="GO" id="GO:0005886">
    <property type="term" value="C:plasma membrane"/>
    <property type="evidence" value="ECO:0007669"/>
    <property type="project" value="UniProtKB-SubCell"/>
</dbReference>
<comment type="cofactor">
    <cofactor evidence="18">
        <name>Mg(2+)</name>
        <dbReference type="ChEBI" id="CHEBI:18420"/>
    </cofactor>
    <text evidence="18">Mn(2+), Zn(2+), Cd(2+) and Co(2+) support activity to lesser extents.</text>
</comment>
<dbReference type="GO" id="GO:0008654">
    <property type="term" value="P:phospholipid biosynthetic process"/>
    <property type="evidence" value="ECO:0007669"/>
    <property type="project" value="UniProtKB-KW"/>
</dbReference>
<feature type="binding site" evidence="16">
    <location>
        <position position="46"/>
    </location>
    <ligand>
        <name>substrate</name>
    </ligand>
</feature>
<sequence>MRAVELVCAVAFVLVVELLNTAVEKLADRLTLDHDKQIGQVKDMGSAAVGVALLMAGAFWIFAIVERLGFV</sequence>
<dbReference type="Pfam" id="PF01219">
    <property type="entry name" value="DAGK_prokar"/>
    <property type="match status" value="1"/>
</dbReference>
<keyword evidence="4" id="KW-0444">Lipid biosynthesis</keyword>
<keyword evidence="18" id="KW-0479">Metal-binding</keyword>
<dbReference type="GO" id="GO:0005524">
    <property type="term" value="F:ATP binding"/>
    <property type="evidence" value="ECO:0007669"/>
    <property type="project" value="UniProtKB-KW"/>
</dbReference>
<evidence type="ECO:0000256" key="9">
    <source>
        <dbReference type="ARBA" id="ARBA00022840"/>
    </source>
</evidence>
<feature type="binding site" evidence="16">
    <location>
        <position position="17"/>
    </location>
    <ligand>
        <name>substrate</name>
    </ligand>
</feature>
<evidence type="ECO:0000256" key="4">
    <source>
        <dbReference type="ARBA" id="ARBA00022516"/>
    </source>
</evidence>
<comment type="subcellular location">
    <subcellularLocation>
        <location evidence="1">Cell membrane</location>
        <topology evidence="1">Multi-pass membrane protein</topology>
    </subcellularLocation>
</comment>
<dbReference type="Proteomes" id="UP000002526">
    <property type="component" value="Chromosome"/>
</dbReference>
<feature type="binding site" evidence="17">
    <location>
        <position position="24"/>
    </location>
    <ligand>
        <name>ATP</name>
        <dbReference type="ChEBI" id="CHEBI:30616"/>
    </ligand>
</feature>
<proteinExistence type="inferred from homology"/>
<keyword evidence="5" id="KW-0808">Transferase</keyword>
<keyword evidence="8" id="KW-0418">Kinase</keyword>
<dbReference type="InterPro" id="IPR036945">
    <property type="entry name" value="DAGK_sf"/>
</dbReference>
<keyword evidence="9 17" id="KW-0067">ATP-binding</keyword>
<keyword evidence="14" id="KW-1208">Phospholipid metabolism</keyword>
<feature type="binding site" evidence="18">
    <location>
        <position position="24"/>
    </location>
    <ligand>
        <name>a divalent metal cation</name>
        <dbReference type="ChEBI" id="CHEBI:60240"/>
    </ligand>
</feature>
<keyword evidence="7 17" id="KW-0547">Nucleotide-binding</keyword>
<keyword evidence="3" id="KW-1003">Cell membrane</keyword>
<evidence type="ECO:0000313" key="20">
    <source>
        <dbReference type="EMBL" id="BAC49044.1"/>
    </source>
</evidence>
<dbReference type="FunCoup" id="Q89NQ5">
    <property type="interactions" value="203"/>
</dbReference>
<evidence type="ECO:0000256" key="14">
    <source>
        <dbReference type="ARBA" id="ARBA00023264"/>
    </source>
</evidence>
<organism evidence="20 21">
    <name type="scientific">Bradyrhizobium diazoefficiens (strain JCM 10833 / BCRC 13528 / IAM 13628 / NBRC 14792 / USDA 110)</name>
    <dbReference type="NCBI Taxonomy" id="224911"/>
    <lineage>
        <taxon>Bacteria</taxon>
        <taxon>Pseudomonadati</taxon>
        <taxon>Pseudomonadota</taxon>
        <taxon>Alphaproteobacteria</taxon>
        <taxon>Hyphomicrobiales</taxon>
        <taxon>Nitrobacteraceae</taxon>
        <taxon>Bradyrhizobium</taxon>
    </lineage>
</organism>
<dbReference type="EnsemblBacteria" id="BAC49044">
    <property type="protein sequence ID" value="BAC49044"/>
    <property type="gene ID" value="BAC49044"/>
</dbReference>
<feature type="transmembrane region" description="Helical" evidence="19">
    <location>
        <begin position="45"/>
        <end position="65"/>
    </location>
</feature>
<gene>
    <name evidence="20" type="ordered locus">bsr3779</name>
</gene>
<evidence type="ECO:0000256" key="18">
    <source>
        <dbReference type="PIRSR" id="PIRSR600829-4"/>
    </source>
</evidence>
<dbReference type="PATRIC" id="fig|224911.5.peg.3770"/>
<evidence type="ECO:0000256" key="8">
    <source>
        <dbReference type="ARBA" id="ARBA00022777"/>
    </source>
</evidence>
<evidence type="ECO:0000256" key="3">
    <source>
        <dbReference type="ARBA" id="ARBA00022475"/>
    </source>
</evidence>
<reference evidence="21" key="1">
    <citation type="journal article" date="2002" name="DNA Res.">
        <title>Complete genomic sequence of nitrogen-fixing symbiotic bacterium Bradyrhizobium japonicum USDA110.</title>
        <authorList>
            <person name="Kaneko T."/>
            <person name="Nakamura Y."/>
            <person name="Sato S."/>
            <person name="Minamisawa K."/>
            <person name="Uchiumi T."/>
            <person name="Sasamoto S."/>
            <person name="Watanabe A."/>
            <person name="Idesawa K."/>
            <person name="Iriguchi M."/>
            <person name="Kawashima K."/>
            <person name="Kohara M."/>
            <person name="Matsumoto M."/>
            <person name="Shimpo S."/>
            <person name="Tsuruoka H."/>
            <person name="Wada T."/>
            <person name="Yamada M."/>
            <person name="Tabata S."/>
        </authorList>
    </citation>
    <scope>NUCLEOTIDE SEQUENCE [LARGE SCALE GENOMIC DNA]</scope>
    <source>
        <strain evidence="21">JCM 10833 / BCRC 13528 / IAM 13628 / NBRC 14792 / USDA 110</strain>
    </source>
</reference>
<protein>
    <submittedName>
        <fullName evidence="20">Bsr3779 protein</fullName>
    </submittedName>
</protein>
<dbReference type="Gene3D" id="1.10.287.3610">
    <property type="match status" value="1"/>
</dbReference>
<dbReference type="GO" id="GO:0016301">
    <property type="term" value="F:kinase activity"/>
    <property type="evidence" value="ECO:0007669"/>
    <property type="project" value="UniProtKB-KW"/>
</dbReference>
<evidence type="ECO:0000256" key="11">
    <source>
        <dbReference type="ARBA" id="ARBA00023098"/>
    </source>
</evidence>
<keyword evidence="10 19" id="KW-1133">Transmembrane helix</keyword>
<evidence type="ECO:0000256" key="7">
    <source>
        <dbReference type="ARBA" id="ARBA00022741"/>
    </source>
</evidence>
<dbReference type="EMBL" id="BA000040">
    <property type="protein sequence ID" value="BAC49044.1"/>
    <property type="molecule type" value="Genomic_DNA"/>
</dbReference>
<dbReference type="GO" id="GO:0046872">
    <property type="term" value="F:metal ion binding"/>
    <property type="evidence" value="ECO:0007669"/>
    <property type="project" value="UniProtKB-KW"/>
</dbReference>
<keyword evidence="12 19" id="KW-0472">Membrane</keyword>
<feature type="active site" description="Proton acceptor" evidence="15">
    <location>
        <position position="17"/>
    </location>
</feature>
<name>Q89NQ5_BRADU</name>
<evidence type="ECO:0000256" key="10">
    <source>
        <dbReference type="ARBA" id="ARBA00022989"/>
    </source>
</evidence>
<evidence type="ECO:0000256" key="16">
    <source>
        <dbReference type="PIRSR" id="PIRSR600829-2"/>
    </source>
</evidence>
<evidence type="ECO:0000256" key="5">
    <source>
        <dbReference type="ARBA" id="ARBA00022679"/>
    </source>
</evidence>
<dbReference type="InParanoid" id="Q89NQ5"/>
<evidence type="ECO:0000256" key="1">
    <source>
        <dbReference type="ARBA" id="ARBA00004651"/>
    </source>
</evidence>
<keyword evidence="21" id="KW-1185">Reference proteome</keyword>
<evidence type="ECO:0000256" key="2">
    <source>
        <dbReference type="ARBA" id="ARBA00005967"/>
    </source>
</evidence>
<feature type="binding site" evidence="17">
    <location>
        <begin position="42"/>
        <end position="43"/>
    </location>
    <ligand>
        <name>ATP</name>
        <dbReference type="ChEBI" id="CHEBI:30616"/>
    </ligand>
</feature>
<keyword evidence="6 19" id="KW-0812">Transmembrane</keyword>
<evidence type="ECO:0000256" key="6">
    <source>
        <dbReference type="ARBA" id="ARBA00022692"/>
    </source>
</evidence>
<evidence type="ECO:0000256" key="13">
    <source>
        <dbReference type="ARBA" id="ARBA00023209"/>
    </source>
</evidence>
<dbReference type="AlphaFoldDB" id="Q89NQ5"/>
<dbReference type="STRING" id="224911.AAV28_15880"/>
<dbReference type="OrthoDB" id="7595530at2"/>
<evidence type="ECO:0000313" key="21">
    <source>
        <dbReference type="Proteomes" id="UP000002526"/>
    </source>
</evidence>
<dbReference type="PANTHER" id="PTHR34299">
    <property type="entry name" value="DIACYLGLYCEROL KINASE"/>
    <property type="match status" value="1"/>
</dbReference>
<keyword evidence="18" id="KW-0460">Magnesium</keyword>
<dbReference type="InterPro" id="IPR000829">
    <property type="entry name" value="DAGK"/>
</dbReference>
<dbReference type="KEGG" id="bja:bsr3779"/>
<evidence type="ECO:0000256" key="19">
    <source>
        <dbReference type="SAM" id="Phobius"/>
    </source>
</evidence>
<evidence type="ECO:0000256" key="15">
    <source>
        <dbReference type="PIRSR" id="PIRSR600829-1"/>
    </source>
</evidence>
<evidence type="ECO:0000256" key="12">
    <source>
        <dbReference type="ARBA" id="ARBA00023136"/>
    </source>
</evidence>
<keyword evidence="13" id="KW-0594">Phospholipid biosynthesis</keyword>
<dbReference type="eggNOG" id="COG0818">
    <property type="taxonomic scope" value="Bacteria"/>
</dbReference>
<evidence type="ECO:0000256" key="17">
    <source>
        <dbReference type="PIRSR" id="PIRSR600829-3"/>
    </source>
</evidence>
<accession>Q89NQ5</accession>
<dbReference type="HOGENOM" id="CLU_112343_4_0_5"/>